<dbReference type="AlphaFoldDB" id="A0A3E1EYI7"/>
<comment type="caution">
    <text evidence="1">The sequence shown here is derived from an EMBL/GenBank/DDBJ whole genome shotgun (WGS) entry which is preliminary data.</text>
</comment>
<organism evidence="1 2">
    <name type="scientific">Brumimicrobium aurantiacum</name>
    <dbReference type="NCBI Taxonomy" id="1737063"/>
    <lineage>
        <taxon>Bacteria</taxon>
        <taxon>Pseudomonadati</taxon>
        <taxon>Bacteroidota</taxon>
        <taxon>Flavobacteriia</taxon>
        <taxon>Flavobacteriales</taxon>
        <taxon>Crocinitomicaceae</taxon>
        <taxon>Brumimicrobium</taxon>
    </lineage>
</organism>
<name>A0A3E1EYI7_9FLAO</name>
<evidence type="ECO:0008006" key="3">
    <source>
        <dbReference type="Google" id="ProtNLM"/>
    </source>
</evidence>
<dbReference type="EMBL" id="QURB01000003">
    <property type="protein sequence ID" value="RFC54625.1"/>
    <property type="molecule type" value="Genomic_DNA"/>
</dbReference>
<evidence type="ECO:0000313" key="2">
    <source>
        <dbReference type="Proteomes" id="UP000257127"/>
    </source>
</evidence>
<keyword evidence="2" id="KW-1185">Reference proteome</keyword>
<sequence length="210" mass="23671">MIDVKNHYFRIKYRDMIRFYCVILFVLSSFVGQAQTLSHEIGVEIQAATVSTNGGTIGGAVKWALVEDETVAFGPSFRYQYLFSQNQYLGTESRAHLYGGGGFLHYRFLDWFFLGTEIEVLKNPYRTVKPQKEWKLTALLGGGVSHDFGAVRLNLGILYDVADAVSDPLTSNPSPLSSGYFMQVKNPNNPNVGKYIPLIYRVAFFFPLSR</sequence>
<dbReference type="Proteomes" id="UP000257127">
    <property type="component" value="Unassembled WGS sequence"/>
</dbReference>
<protein>
    <recommendedName>
        <fullName evidence="3">Outer membrane protein beta-barrel domain-containing protein</fullName>
    </recommendedName>
</protein>
<gene>
    <name evidence="1" type="ORF">DXU93_06455</name>
</gene>
<evidence type="ECO:0000313" key="1">
    <source>
        <dbReference type="EMBL" id="RFC54625.1"/>
    </source>
</evidence>
<accession>A0A3E1EYI7</accession>
<reference evidence="1 2" key="1">
    <citation type="submission" date="2018-08" db="EMBL/GenBank/DDBJ databases">
        <title>The draft genome squence of Brumimicrobium sp. N62.</title>
        <authorList>
            <person name="Du Z.-J."/>
            <person name="Luo H.-R."/>
        </authorList>
    </citation>
    <scope>NUCLEOTIDE SEQUENCE [LARGE SCALE GENOMIC DNA]</scope>
    <source>
        <strain evidence="1 2">N62</strain>
    </source>
</reference>
<proteinExistence type="predicted"/>